<keyword evidence="2" id="KW-0067">ATP-binding</keyword>
<dbReference type="Gene3D" id="3.40.50.300">
    <property type="entry name" value="P-loop containing nucleotide triphosphate hydrolases"/>
    <property type="match status" value="1"/>
</dbReference>
<dbReference type="SUPFAM" id="SSF46894">
    <property type="entry name" value="C-terminal effector domain of the bipartite response regulators"/>
    <property type="match status" value="1"/>
</dbReference>
<accession>A0ABW5VX78</accession>
<dbReference type="InterPro" id="IPR016032">
    <property type="entry name" value="Sig_transdc_resp-reg_C-effctor"/>
</dbReference>
<evidence type="ECO:0000313" key="5">
    <source>
        <dbReference type="Proteomes" id="UP001597479"/>
    </source>
</evidence>
<evidence type="ECO:0000256" key="1">
    <source>
        <dbReference type="ARBA" id="ARBA00022741"/>
    </source>
</evidence>
<protein>
    <submittedName>
        <fullName evidence="4">AAA family ATPase</fullName>
    </submittedName>
</protein>
<gene>
    <name evidence="4" type="ORF">ACFS27_14075</name>
</gene>
<evidence type="ECO:0000256" key="2">
    <source>
        <dbReference type="ARBA" id="ARBA00022840"/>
    </source>
</evidence>
<dbReference type="SMART" id="SM00382">
    <property type="entry name" value="AAA"/>
    <property type="match status" value="1"/>
</dbReference>
<dbReference type="InterPro" id="IPR036388">
    <property type="entry name" value="WH-like_DNA-bd_sf"/>
</dbReference>
<dbReference type="SUPFAM" id="SSF52540">
    <property type="entry name" value="P-loop containing nucleoside triphosphate hydrolases"/>
    <property type="match status" value="1"/>
</dbReference>
<organism evidence="4 5">
    <name type="scientific">Promicromonospora vindobonensis</name>
    <dbReference type="NCBI Taxonomy" id="195748"/>
    <lineage>
        <taxon>Bacteria</taxon>
        <taxon>Bacillati</taxon>
        <taxon>Actinomycetota</taxon>
        <taxon>Actinomycetes</taxon>
        <taxon>Micrococcales</taxon>
        <taxon>Promicromonosporaceae</taxon>
        <taxon>Promicromonospora</taxon>
    </lineage>
</organism>
<dbReference type="Proteomes" id="UP001597479">
    <property type="component" value="Unassembled WGS sequence"/>
</dbReference>
<evidence type="ECO:0000313" key="4">
    <source>
        <dbReference type="EMBL" id="MFD2794681.1"/>
    </source>
</evidence>
<dbReference type="PANTHER" id="PTHR16305">
    <property type="entry name" value="TESTICULAR SOLUBLE ADENYLYL CYCLASE"/>
    <property type="match status" value="1"/>
</dbReference>
<feature type="domain" description="HTH luxR-type" evidence="3">
    <location>
        <begin position="847"/>
        <end position="912"/>
    </location>
</feature>
<name>A0ABW5VX78_9MICO</name>
<reference evidence="5" key="1">
    <citation type="journal article" date="2019" name="Int. J. Syst. Evol. Microbiol.">
        <title>The Global Catalogue of Microorganisms (GCM) 10K type strain sequencing project: providing services to taxonomists for standard genome sequencing and annotation.</title>
        <authorList>
            <consortium name="The Broad Institute Genomics Platform"/>
            <consortium name="The Broad Institute Genome Sequencing Center for Infectious Disease"/>
            <person name="Wu L."/>
            <person name="Ma J."/>
        </authorList>
    </citation>
    <scope>NUCLEOTIDE SEQUENCE [LARGE SCALE GENOMIC DNA]</scope>
    <source>
        <strain evidence="5">CCM 7044</strain>
    </source>
</reference>
<dbReference type="PANTHER" id="PTHR16305:SF35">
    <property type="entry name" value="TRANSCRIPTIONAL ACTIVATOR DOMAIN"/>
    <property type="match status" value="1"/>
</dbReference>
<dbReference type="InterPro" id="IPR003593">
    <property type="entry name" value="AAA+_ATPase"/>
</dbReference>
<dbReference type="SMART" id="SM00421">
    <property type="entry name" value="HTH_LUXR"/>
    <property type="match status" value="1"/>
</dbReference>
<dbReference type="Pfam" id="PF13191">
    <property type="entry name" value="AAA_16"/>
    <property type="match status" value="1"/>
</dbReference>
<dbReference type="PROSITE" id="PS50043">
    <property type="entry name" value="HTH_LUXR_2"/>
    <property type="match status" value="1"/>
</dbReference>
<keyword evidence="1" id="KW-0547">Nucleotide-binding</keyword>
<keyword evidence="5" id="KW-1185">Reference proteome</keyword>
<dbReference type="EMBL" id="JBHUOG010000002">
    <property type="protein sequence ID" value="MFD2794681.1"/>
    <property type="molecule type" value="Genomic_DNA"/>
</dbReference>
<evidence type="ECO:0000259" key="3">
    <source>
        <dbReference type="PROSITE" id="PS50043"/>
    </source>
</evidence>
<comment type="caution">
    <text evidence="4">The sequence shown here is derived from an EMBL/GenBank/DDBJ whole genome shotgun (WGS) entry which is preliminary data.</text>
</comment>
<dbReference type="RefSeq" id="WP_377184004.1">
    <property type="nucleotide sequence ID" value="NZ_JBHUOG010000002.1"/>
</dbReference>
<dbReference type="Gene3D" id="1.10.10.10">
    <property type="entry name" value="Winged helix-like DNA-binding domain superfamily/Winged helix DNA-binding domain"/>
    <property type="match status" value="1"/>
</dbReference>
<proteinExistence type="predicted"/>
<dbReference type="InterPro" id="IPR027417">
    <property type="entry name" value="P-loop_NTPase"/>
</dbReference>
<dbReference type="CDD" id="cd06170">
    <property type="entry name" value="LuxR_C_like"/>
    <property type="match status" value="1"/>
</dbReference>
<sequence length="920" mass="96722">MEKAGALLGRDEEQHRLAALLGAARNARGGSLLILGEPGIGKSYLLTETARQAGLGVLRLDGYESESAMPFAAVQRLVTMLQGHHAVLPERQRQAVQVASGAVDGPVPDRFLVGLGMLGLLAAAGTEQPVACLIDDAHLIDSESLDALAFVARRLAVEHVAVVFAARDEEGFADRIGGVPQLALTGLDVDASVRLLNRSATKPFAPSAAAAIARATGGNPLALIDLAGDALVHELPDLGLDGAPVPVGQHLEAHYVRRVRQTDPGVQPWMLLAAADSTGNVDLLTVAAAVLGLSPDGGDRAEIAGLVELEPVVRFRHPLVRSAVYNAAPGAERRRMHGALARAAEQLGLVQTEAWHAARAVLGTDPEVADRLAHSADLAARRGGLASQATILTRAAELSPPGPVRDARQISAAEAALAAGAIHVAHRLVDEIDPATVDAVTRGRAVSVRSALGIFAGDAAGVRGATAASLRAADEFHGHDAAREQRALLTAFDRMCNAERMVLGTTHDALGRRLLAGAGVADGPLSVILHGLGALMLEPYPLAVPPARAALDTILAQPDHEMMQMASVTAALGAFLWDNDGRTAALTRAAGAARDAGALQLVDTLLWVMALSELWGGTLRRAVTFDELVREVRRAMGYDAENVINAAVMAWTGSPLEVVAAIADGADETGFGGVSSSARASVAVRHLAAGKYQEAYEQLTPLVTDAFLHTTPTYYPDYVEAAMRSGHHGDAEPVATLLKQLADANGSPWCDGLAERALALVGTRGAAGAEPHYRASIDALGKTGAEMDLARSHLVYGEWLRRARRRREAGEQLRLALRHFRHSGADLFVARATAELAPLAGTDDNDSVPRQFDLTTQEHTIAQLAASGRTNSEIAANLFISPNTVDYHLRKVFQKLGVSSRRQLADRLTPASDDEGTTTP</sequence>
<dbReference type="Pfam" id="PF00196">
    <property type="entry name" value="GerE"/>
    <property type="match status" value="1"/>
</dbReference>
<dbReference type="PRINTS" id="PR00038">
    <property type="entry name" value="HTHLUXR"/>
</dbReference>
<dbReference type="InterPro" id="IPR000792">
    <property type="entry name" value="Tscrpt_reg_LuxR_C"/>
</dbReference>
<dbReference type="InterPro" id="IPR041664">
    <property type="entry name" value="AAA_16"/>
</dbReference>